<dbReference type="InterPro" id="IPR029063">
    <property type="entry name" value="SAM-dependent_MTases_sf"/>
</dbReference>
<reference evidence="4 5" key="1">
    <citation type="submission" date="2020-04" db="EMBL/GenBank/DDBJ databases">
        <title>Novel Paenibacillus strain UniB2 isolated from commercial digestive syrup.</title>
        <authorList>
            <person name="Thorat V."/>
            <person name="Kirdat K."/>
            <person name="Tiwarekar B."/>
            <person name="Yadav A."/>
        </authorList>
    </citation>
    <scope>NUCLEOTIDE SEQUENCE [LARGE SCALE GENOMIC DNA]</scope>
    <source>
        <strain evidence="4 5">UniB2</strain>
    </source>
</reference>
<dbReference type="GO" id="GO:0032259">
    <property type="term" value="P:methylation"/>
    <property type="evidence" value="ECO:0007669"/>
    <property type="project" value="UniProtKB-KW"/>
</dbReference>
<keyword evidence="1 4" id="KW-0489">Methyltransferase</keyword>
<dbReference type="GO" id="GO:0008168">
    <property type="term" value="F:methyltransferase activity"/>
    <property type="evidence" value="ECO:0007669"/>
    <property type="project" value="UniProtKB-KW"/>
</dbReference>
<dbReference type="PANTHER" id="PTHR43861">
    <property type="entry name" value="TRANS-ACONITATE 2-METHYLTRANSFERASE-RELATED"/>
    <property type="match status" value="1"/>
</dbReference>
<evidence type="ECO:0000313" key="5">
    <source>
        <dbReference type="Proteomes" id="UP000502136"/>
    </source>
</evidence>
<dbReference type="Pfam" id="PF13649">
    <property type="entry name" value="Methyltransf_25"/>
    <property type="match status" value="1"/>
</dbReference>
<gene>
    <name evidence="4" type="ORF">HGI30_15780</name>
</gene>
<proteinExistence type="predicted"/>
<dbReference type="AlphaFoldDB" id="A0A6H2GZL5"/>
<evidence type="ECO:0000256" key="1">
    <source>
        <dbReference type="ARBA" id="ARBA00022603"/>
    </source>
</evidence>
<organism evidence="4 5">
    <name type="scientific">Paenibacillus albicereus</name>
    <dbReference type="NCBI Taxonomy" id="2726185"/>
    <lineage>
        <taxon>Bacteria</taxon>
        <taxon>Bacillati</taxon>
        <taxon>Bacillota</taxon>
        <taxon>Bacilli</taxon>
        <taxon>Bacillales</taxon>
        <taxon>Paenibacillaceae</taxon>
        <taxon>Paenibacillus</taxon>
    </lineage>
</organism>
<sequence length="224" mass="24929">MDEKVKEQFELAAARYDEERRVLIPCYDDFYGTALKAARTSAEKPRILELGAGTGLFSAMLRQAYPEAELTLMDFSPSMLAKARERFAGDEGVRFAEGDMSAGLPEGPFDLVASSLAIHHLPHEAKRRLFRHIRGSLAPGGCFVNADQAAAEAPVFDGIYRRTWLEEIFDGRIRKEAADASVKRRETDLNAKASEQLVWLREAGFGAADVVYKYRDFAVFCALA</sequence>
<keyword evidence="2 4" id="KW-0808">Transferase</keyword>
<dbReference type="KEGG" id="palr:HGI30_15780"/>
<dbReference type="RefSeq" id="WP_168908432.1">
    <property type="nucleotide sequence ID" value="NZ_CP051428.1"/>
</dbReference>
<dbReference type="Gene3D" id="3.40.50.150">
    <property type="entry name" value="Vaccinia Virus protein VP39"/>
    <property type="match status" value="1"/>
</dbReference>
<protein>
    <submittedName>
        <fullName evidence="4">Class I SAM-dependent methyltransferase</fullName>
    </submittedName>
</protein>
<evidence type="ECO:0000259" key="3">
    <source>
        <dbReference type="Pfam" id="PF13649"/>
    </source>
</evidence>
<dbReference type="CDD" id="cd02440">
    <property type="entry name" value="AdoMet_MTases"/>
    <property type="match status" value="1"/>
</dbReference>
<dbReference type="EMBL" id="CP051428">
    <property type="protein sequence ID" value="QJC52881.1"/>
    <property type="molecule type" value="Genomic_DNA"/>
</dbReference>
<name>A0A6H2GZL5_9BACL</name>
<keyword evidence="5" id="KW-1185">Reference proteome</keyword>
<evidence type="ECO:0000256" key="2">
    <source>
        <dbReference type="ARBA" id="ARBA00022679"/>
    </source>
</evidence>
<feature type="domain" description="Methyltransferase" evidence="3">
    <location>
        <begin position="47"/>
        <end position="141"/>
    </location>
</feature>
<dbReference type="SUPFAM" id="SSF53335">
    <property type="entry name" value="S-adenosyl-L-methionine-dependent methyltransferases"/>
    <property type="match status" value="1"/>
</dbReference>
<dbReference type="InterPro" id="IPR041698">
    <property type="entry name" value="Methyltransf_25"/>
</dbReference>
<dbReference type="PANTHER" id="PTHR43861:SF1">
    <property type="entry name" value="TRANS-ACONITATE 2-METHYLTRANSFERASE"/>
    <property type="match status" value="1"/>
</dbReference>
<accession>A0A6H2GZL5</accession>
<evidence type="ECO:0000313" key="4">
    <source>
        <dbReference type="EMBL" id="QJC52881.1"/>
    </source>
</evidence>
<dbReference type="Proteomes" id="UP000502136">
    <property type="component" value="Chromosome"/>
</dbReference>